<evidence type="ECO:0000313" key="3">
    <source>
        <dbReference type="EMBL" id="SHG59973.1"/>
    </source>
</evidence>
<sequence length="342" mass="38003">MKSIFNIVSFFAAMAVSAQSTAVISEMDKYVKPRYRVIVDNDFGGDPDGLFQLVHQILSPSAEIKGIIGSHLKPGDPFDSSKITAENAVKKVNETLEVMNLKNKFNVFQGSNDQLKDLKTPNISEGAKAIVAEAMKADEKNPLFVVCGAGLTEVASAYLMEPKIADKIVVVWIGGPEYSDLAAPPPGFTPLEYNLGIDIIAAQVVFNESNLNIWQIPRNAYRQTLMSYTELITKVKPEGKTGAYLTRKIEELMERVQKLNFHIGETYIMGDSPLVLVTALQSSFEADSSSSSYVLKNAPKIDDNGLYQYNPKGKSIRVYTQLDTRLMFEDFYTKLKLFNKKN</sequence>
<feature type="signal peptide" evidence="1">
    <location>
        <begin position="1"/>
        <end position="18"/>
    </location>
</feature>
<dbReference type="InterPro" id="IPR036452">
    <property type="entry name" value="Ribo_hydro-like"/>
</dbReference>
<proteinExistence type="predicted"/>
<keyword evidence="4" id="KW-1185">Reference proteome</keyword>
<dbReference type="InterPro" id="IPR001910">
    <property type="entry name" value="Inosine/uridine_hydrolase_dom"/>
</dbReference>
<feature type="chain" id="PRO_5012093029" evidence="1">
    <location>
        <begin position="19"/>
        <end position="342"/>
    </location>
</feature>
<dbReference type="Proteomes" id="UP000184518">
    <property type="component" value="Unassembled WGS sequence"/>
</dbReference>
<evidence type="ECO:0000256" key="1">
    <source>
        <dbReference type="SAM" id="SignalP"/>
    </source>
</evidence>
<keyword evidence="3" id="KW-0378">Hydrolase</keyword>
<dbReference type="EMBL" id="FQUT01000018">
    <property type="protein sequence ID" value="SHG59973.1"/>
    <property type="molecule type" value="Genomic_DNA"/>
</dbReference>
<keyword evidence="1" id="KW-0732">Signal</keyword>
<protein>
    <submittedName>
        <fullName evidence="3">Inosine-uridine preferring nucleoside hydrolase</fullName>
    </submittedName>
</protein>
<dbReference type="SUPFAM" id="SSF53590">
    <property type="entry name" value="Nucleoside hydrolase"/>
    <property type="match status" value="1"/>
</dbReference>
<accession>A0A1M5L6B8</accession>
<dbReference type="Gene3D" id="3.90.245.10">
    <property type="entry name" value="Ribonucleoside hydrolase-like"/>
    <property type="match status" value="1"/>
</dbReference>
<evidence type="ECO:0000313" key="4">
    <source>
        <dbReference type="Proteomes" id="UP000184518"/>
    </source>
</evidence>
<dbReference type="RefSeq" id="WP_072963513.1">
    <property type="nucleotide sequence ID" value="NZ_FQUT01000018.1"/>
</dbReference>
<dbReference type="Pfam" id="PF01156">
    <property type="entry name" value="IU_nuc_hydro"/>
    <property type="match status" value="1"/>
</dbReference>
<dbReference type="STRING" id="1416778.SAMN05443633_11856"/>
<organism evidence="3 4">
    <name type="scientific">Chryseobacterium arachidis</name>
    <dbReference type="NCBI Taxonomy" id="1416778"/>
    <lineage>
        <taxon>Bacteria</taxon>
        <taxon>Pseudomonadati</taxon>
        <taxon>Bacteroidota</taxon>
        <taxon>Flavobacteriia</taxon>
        <taxon>Flavobacteriales</taxon>
        <taxon>Weeksellaceae</taxon>
        <taxon>Chryseobacterium group</taxon>
        <taxon>Chryseobacterium</taxon>
    </lineage>
</organism>
<reference evidence="4" key="1">
    <citation type="submission" date="2016-11" db="EMBL/GenBank/DDBJ databases">
        <authorList>
            <person name="Varghese N."/>
            <person name="Submissions S."/>
        </authorList>
    </citation>
    <scope>NUCLEOTIDE SEQUENCE [LARGE SCALE GENOMIC DNA]</scope>
    <source>
        <strain evidence="4">DSM 27619</strain>
    </source>
</reference>
<dbReference type="GO" id="GO:0016799">
    <property type="term" value="F:hydrolase activity, hydrolyzing N-glycosyl compounds"/>
    <property type="evidence" value="ECO:0007669"/>
    <property type="project" value="InterPro"/>
</dbReference>
<evidence type="ECO:0000259" key="2">
    <source>
        <dbReference type="Pfam" id="PF01156"/>
    </source>
</evidence>
<name>A0A1M5L6B8_9FLAO</name>
<dbReference type="AlphaFoldDB" id="A0A1M5L6B8"/>
<feature type="domain" description="Inosine/uridine-preferring nucleoside hydrolase" evidence="2">
    <location>
        <begin position="37"/>
        <end position="285"/>
    </location>
</feature>
<dbReference type="OrthoDB" id="253051at2"/>
<gene>
    <name evidence="3" type="ORF">SAMN05443633_11856</name>
</gene>